<dbReference type="Pfam" id="PF18951">
    <property type="entry name" value="DUF5695"/>
    <property type="match status" value="1"/>
</dbReference>
<organism evidence="2 3">
    <name type="scientific">Clohesyomyces aquaticus</name>
    <dbReference type="NCBI Taxonomy" id="1231657"/>
    <lineage>
        <taxon>Eukaryota</taxon>
        <taxon>Fungi</taxon>
        <taxon>Dikarya</taxon>
        <taxon>Ascomycota</taxon>
        <taxon>Pezizomycotina</taxon>
        <taxon>Dothideomycetes</taxon>
        <taxon>Pleosporomycetidae</taxon>
        <taxon>Pleosporales</taxon>
        <taxon>Lindgomycetaceae</taxon>
        <taxon>Clohesyomyces</taxon>
    </lineage>
</organism>
<comment type="caution">
    <text evidence="2">The sequence shown here is derived from an EMBL/GenBank/DDBJ whole genome shotgun (WGS) entry which is preliminary data.</text>
</comment>
<reference evidence="2 3" key="1">
    <citation type="submission" date="2016-07" db="EMBL/GenBank/DDBJ databases">
        <title>Pervasive Adenine N6-methylation of Active Genes in Fungi.</title>
        <authorList>
            <consortium name="DOE Joint Genome Institute"/>
            <person name="Mondo S.J."/>
            <person name="Dannebaum R.O."/>
            <person name="Kuo R.C."/>
            <person name="Labutti K."/>
            <person name="Haridas S."/>
            <person name="Kuo A."/>
            <person name="Salamov A."/>
            <person name="Ahrendt S.R."/>
            <person name="Lipzen A."/>
            <person name="Sullivan W."/>
            <person name="Andreopoulos W.B."/>
            <person name="Clum A."/>
            <person name="Lindquist E."/>
            <person name="Daum C."/>
            <person name="Ramamoorthy G.K."/>
            <person name="Gryganskyi A."/>
            <person name="Culley D."/>
            <person name="Magnuson J.K."/>
            <person name="James T.Y."/>
            <person name="O'Malley M.A."/>
            <person name="Stajich J.E."/>
            <person name="Spatafora J.W."/>
            <person name="Visel A."/>
            <person name="Grigoriev I.V."/>
        </authorList>
    </citation>
    <scope>NUCLEOTIDE SEQUENCE [LARGE SCALE GENOMIC DNA]</scope>
    <source>
        <strain evidence="2 3">CBS 115471</strain>
    </source>
</reference>
<dbReference type="EMBL" id="MCFA01000170">
    <property type="protein sequence ID" value="ORY01438.1"/>
    <property type="molecule type" value="Genomic_DNA"/>
</dbReference>
<dbReference type="STRING" id="1231657.A0A1Y1YTS5"/>
<evidence type="ECO:0000313" key="2">
    <source>
        <dbReference type="EMBL" id="ORY01438.1"/>
    </source>
</evidence>
<dbReference type="Proteomes" id="UP000193144">
    <property type="component" value="Unassembled WGS sequence"/>
</dbReference>
<feature type="signal peptide" evidence="1">
    <location>
        <begin position="1"/>
        <end position="18"/>
    </location>
</feature>
<evidence type="ECO:0008006" key="4">
    <source>
        <dbReference type="Google" id="ProtNLM"/>
    </source>
</evidence>
<keyword evidence="1" id="KW-0732">Signal</keyword>
<sequence>MLLLYSLVVSSLFAYVSAQNDGLGLSQGYSSFSTDNFNLKIVKSSQTLASLTPRGQTFDFLPFDYLSYRARNGQYHLGDITYRYRIGSASSWTSGDSAIHRAPVQTLPSNGSLASASMSATISNDQNLDITRSWRVAEEDLVLQFALTNKAKVAVEVGSLGFPLEFNSIFTGRTAEEVQAKCSLHDPYIGLDAGYVSVTPVSGTGPSLIVTPLNDTRFEGWRNLKETSYQETGYGSQTFEGFYEWQVSTLAYAENEWKNVTPWNAATSIMLRPGEQKVVGLRFSIAKDGVRGIDDTLKRVGIPVATGIPGYIVPQDLTAELHVFSNSKVISINSSPGNAFTVSSRSANTYTLLPTKSVWGRVRLAIFYADNLQQSVHYYITKPGPTVLSDLGTFSTTAQWYTNTSDPFHRAPSVMSYDRETNSPVLQDPRVWIAGLSDEGGAGAYLAAVMKQFAHPSAAEIAKLELFINTTLFGVIQNLDYSVKKSIFFHDPAAVPGYRYSPDINWSTWASWNKSQASNTGRAYDYVHVIATYWAMYRIGRAYPSLLTLHPWTWYLTQASKTVFSLMRTDASGTPVVDYALVGLMEETVIGELLTDLYRENYTLIADRVSANMSYRANLWNKQAVPFGSEMAWDSTGQEGVYYWSTYFNLTSTTTKAINTVLGYTPTVPHWGYNGNARRYWDNLYGGKLQRIERQIHHYGSGLNALVLLAHFRKNPRDMYALRAGYGGLMGPLSNVDQQGFGAASFHAWPDTLRWDVYSGDYGPGFLGLVLGSACYVARDEELGVVVFGGEMEGRSESGVVRAGDAVRRKVYVGPLGLLIEIDAGIIESVEYNEQKGTVALHLGQLDGVPSTDAATLWLKVEVGVLAFDVVTEGIARFRGGWKVPFHPDNGITQLSAVRR</sequence>
<feature type="chain" id="PRO_5012508279" description="Six-hairpin glycosidase-like protein" evidence="1">
    <location>
        <begin position="19"/>
        <end position="900"/>
    </location>
</feature>
<keyword evidence="3" id="KW-1185">Reference proteome</keyword>
<accession>A0A1Y1YTS5</accession>
<dbReference type="OrthoDB" id="2730619at2759"/>
<proteinExistence type="predicted"/>
<dbReference type="AlphaFoldDB" id="A0A1Y1YTS5"/>
<protein>
    <recommendedName>
        <fullName evidence="4">Six-hairpin glycosidase-like protein</fullName>
    </recommendedName>
</protein>
<name>A0A1Y1YTS5_9PLEO</name>
<dbReference type="InterPro" id="IPR043750">
    <property type="entry name" value="DUF5695"/>
</dbReference>
<evidence type="ECO:0000313" key="3">
    <source>
        <dbReference type="Proteomes" id="UP000193144"/>
    </source>
</evidence>
<evidence type="ECO:0000256" key="1">
    <source>
        <dbReference type="SAM" id="SignalP"/>
    </source>
</evidence>
<gene>
    <name evidence="2" type="ORF">BCR34DRAFT_592265</name>
</gene>